<evidence type="ECO:0000256" key="3">
    <source>
        <dbReference type="ARBA" id="ARBA00022490"/>
    </source>
</evidence>
<evidence type="ECO:0000256" key="1">
    <source>
        <dbReference type="ARBA" id="ARBA00004496"/>
    </source>
</evidence>
<dbReference type="AlphaFoldDB" id="A0AAD3D851"/>
<dbReference type="Gene3D" id="3.10.50.40">
    <property type="match status" value="1"/>
</dbReference>
<dbReference type="PROSITE" id="PS01096">
    <property type="entry name" value="PPIC_PPIASE_1"/>
    <property type="match status" value="1"/>
</dbReference>
<evidence type="ECO:0000256" key="4">
    <source>
        <dbReference type="ARBA" id="ARBA00046231"/>
    </source>
</evidence>
<comment type="subcellular location">
    <subcellularLocation>
        <location evidence="1">Cytoplasm</location>
    </subcellularLocation>
</comment>
<keyword evidence="5 6" id="KW-0413">Isomerase</keyword>
<gene>
    <name evidence="8" type="ORF">CTEN210_15051</name>
</gene>
<dbReference type="InterPro" id="IPR046357">
    <property type="entry name" value="PPIase_dom_sf"/>
</dbReference>
<keyword evidence="5 6" id="KW-0697">Rotamase</keyword>
<comment type="similarity">
    <text evidence="2">Belongs to the PpiC/parvulin rotamase family.</text>
</comment>
<dbReference type="PANTHER" id="PTHR43629:SF2">
    <property type="entry name" value="RHODANESE-LIKE_PPIC DOMAIN-CONTAINING PROTEIN 12, CHLOROPLASTIC"/>
    <property type="match status" value="1"/>
</dbReference>
<dbReference type="GO" id="GO:0005737">
    <property type="term" value="C:cytoplasm"/>
    <property type="evidence" value="ECO:0007669"/>
    <property type="project" value="UniProtKB-SubCell"/>
</dbReference>
<feature type="domain" description="PpiC" evidence="7">
    <location>
        <begin position="54"/>
        <end position="145"/>
    </location>
</feature>
<reference evidence="8 9" key="1">
    <citation type="journal article" date="2021" name="Sci. Rep.">
        <title>The genome of the diatom Chaetoceros tenuissimus carries an ancient integrated fragment of an extant virus.</title>
        <authorList>
            <person name="Hongo Y."/>
            <person name="Kimura K."/>
            <person name="Takaki Y."/>
            <person name="Yoshida Y."/>
            <person name="Baba S."/>
            <person name="Kobayashi G."/>
            <person name="Nagasaki K."/>
            <person name="Hano T."/>
            <person name="Tomaru Y."/>
        </authorList>
    </citation>
    <scope>NUCLEOTIDE SEQUENCE [LARGE SCALE GENOMIC DNA]</scope>
    <source>
        <strain evidence="8 9">NIES-3715</strain>
    </source>
</reference>
<dbReference type="EC" id="5.2.1.8" evidence="6"/>
<dbReference type="Pfam" id="PF00639">
    <property type="entry name" value="Rotamase"/>
    <property type="match status" value="1"/>
</dbReference>
<evidence type="ECO:0000256" key="6">
    <source>
        <dbReference type="RuleBase" id="RU363014"/>
    </source>
</evidence>
<keyword evidence="6" id="KW-0732">Signal</keyword>
<dbReference type="PROSITE" id="PS50198">
    <property type="entry name" value="PPIC_PPIASE_2"/>
    <property type="match status" value="1"/>
</dbReference>
<accession>A0AAD3D851</accession>
<evidence type="ECO:0000256" key="2">
    <source>
        <dbReference type="ARBA" id="ARBA00007656"/>
    </source>
</evidence>
<dbReference type="InterPro" id="IPR000297">
    <property type="entry name" value="PPIase_PpiC"/>
</dbReference>
<organism evidence="8 9">
    <name type="scientific">Chaetoceros tenuissimus</name>
    <dbReference type="NCBI Taxonomy" id="426638"/>
    <lineage>
        <taxon>Eukaryota</taxon>
        <taxon>Sar</taxon>
        <taxon>Stramenopiles</taxon>
        <taxon>Ochrophyta</taxon>
        <taxon>Bacillariophyta</taxon>
        <taxon>Coscinodiscophyceae</taxon>
        <taxon>Chaetocerotophycidae</taxon>
        <taxon>Chaetocerotales</taxon>
        <taxon>Chaetocerotaceae</taxon>
        <taxon>Chaetoceros</taxon>
    </lineage>
</organism>
<evidence type="ECO:0000313" key="8">
    <source>
        <dbReference type="EMBL" id="GFH58575.1"/>
    </source>
</evidence>
<dbReference type="Proteomes" id="UP001054902">
    <property type="component" value="Unassembled WGS sequence"/>
</dbReference>
<sequence length="149" mass="15918">MKASLFFLSLVLGSSLGFTLNNSVARPRTSLNMGFFDSLSKAFSNEEFSAPPEGIKATARHILVKDMDQLKQVTAELEAGTPFAQVAKAYSTCPSGSSGGDLGSFPPGRMVAEFDEVIFDPESPLNSVLGPVPTQFGYHLIVIDKRTGV</sequence>
<comment type="function">
    <text evidence="4">PPIases accelerate the folding of proteins. It prefers amino acid residues with hydrophobic side chains like leucine and phenylalanine in the P1 position of the peptides substrates.</text>
</comment>
<feature type="chain" id="PRO_5041784022" description="Peptidyl-prolyl cis-trans isomerase" evidence="6">
    <location>
        <begin position="18"/>
        <end position="149"/>
    </location>
</feature>
<comment type="caution">
    <text evidence="8">The sequence shown here is derived from an EMBL/GenBank/DDBJ whole genome shotgun (WGS) entry which is preliminary data.</text>
</comment>
<evidence type="ECO:0000313" key="9">
    <source>
        <dbReference type="Proteomes" id="UP001054902"/>
    </source>
</evidence>
<keyword evidence="3" id="KW-0963">Cytoplasm</keyword>
<comment type="catalytic activity">
    <reaction evidence="6">
        <text>[protein]-peptidylproline (omega=180) = [protein]-peptidylproline (omega=0)</text>
        <dbReference type="Rhea" id="RHEA:16237"/>
        <dbReference type="Rhea" id="RHEA-COMP:10747"/>
        <dbReference type="Rhea" id="RHEA-COMP:10748"/>
        <dbReference type="ChEBI" id="CHEBI:83833"/>
        <dbReference type="ChEBI" id="CHEBI:83834"/>
        <dbReference type="EC" id="5.2.1.8"/>
    </reaction>
</comment>
<evidence type="ECO:0000259" key="7">
    <source>
        <dbReference type="PROSITE" id="PS50198"/>
    </source>
</evidence>
<keyword evidence="9" id="KW-1185">Reference proteome</keyword>
<dbReference type="PANTHER" id="PTHR43629">
    <property type="entry name" value="PEPTIDYL-PROLYL CIS-TRANS ISOMERASE"/>
    <property type="match status" value="1"/>
</dbReference>
<proteinExistence type="inferred from homology"/>
<dbReference type="GO" id="GO:0003755">
    <property type="term" value="F:peptidyl-prolyl cis-trans isomerase activity"/>
    <property type="evidence" value="ECO:0007669"/>
    <property type="project" value="UniProtKB-UniRule"/>
</dbReference>
<protein>
    <recommendedName>
        <fullName evidence="6">Peptidyl-prolyl cis-trans isomerase</fullName>
        <ecNumber evidence="6">5.2.1.8</ecNumber>
    </recommendedName>
</protein>
<feature type="signal peptide" evidence="6">
    <location>
        <begin position="1"/>
        <end position="17"/>
    </location>
</feature>
<dbReference type="InterPro" id="IPR023058">
    <property type="entry name" value="PPIase_PpiC_CS"/>
</dbReference>
<dbReference type="EMBL" id="BLLK01000062">
    <property type="protein sequence ID" value="GFH58575.1"/>
    <property type="molecule type" value="Genomic_DNA"/>
</dbReference>
<evidence type="ECO:0000256" key="5">
    <source>
        <dbReference type="PROSITE-ProRule" id="PRU00278"/>
    </source>
</evidence>
<dbReference type="InterPro" id="IPR052204">
    <property type="entry name" value="PpiC/parvulin_rotamase"/>
</dbReference>
<name>A0AAD3D851_9STRA</name>
<dbReference type="SUPFAM" id="SSF54534">
    <property type="entry name" value="FKBP-like"/>
    <property type="match status" value="1"/>
</dbReference>